<dbReference type="RefSeq" id="WP_256401842.1">
    <property type="nucleotide sequence ID" value="NZ_JANHJR010000004.1"/>
</dbReference>
<dbReference type="SUPFAM" id="SSF51126">
    <property type="entry name" value="Pectin lyase-like"/>
    <property type="match status" value="1"/>
</dbReference>
<comment type="caution">
    <text evidence="1">The sequence shown here is derived from an EMBL/GenBank/DDBJ whole genome shotgun (WGS) entry which is preliminary data.</text>
</comment>
<protein>
    <recommendedName>
        <fullName evidence="3">Right handed beta helix region</fullName>
    </recommendedName>
</protein>
<dbReference type="Gene3D" id="2.160.20.10">
    <property type="entry name" value="Single-stranded right-handed beta-helix, Pectin lyase-like"/>
    <property type="match status" value="1"/>
</dbReference>
<evidence type="ECO:0000313" key="2">
    <source>
        <dbReference type="Proteomes" id="UP001597034"/>
    </source>
</evidence>
<name>A0ABD6DRC6_9EURY</name>
<dbReference type="InterPro" id="IPR012334">
    <property type="entry name" value="Pectin_lyas_fold"/>
</dbReference>
<proteinExistence type="predicted"/>
<dbReference type="Proteomes" id="UP001597034">
    <property type="component" value="Unassembled WGS sequence"/>
</dbReference>
<organism evidence="1 2">
    <name type="scientific">Haloarchaeobius litoreus</name>
    <dbReference type="NCBI Taxonomy" id="755306"/>
    <lineage>
        <taxon>Archaea</taxon>
        <taxon>Methanobacteriati</taxon>
        <taxon>Methanobacteriota</taxon>
        <taxon>Stenosarchaea group</taxon>
        <taxon>Halobacteria</taxon>
        <taxon>Halobacteriales</taxon>
        <taxon>Halorubellaceae</taxon>
        <taxon>Haloarchaeobius</taxon>
    </lineage>
</organism>
<keyword evidence="2" id="KW-1185">Reference proteome</keyword>
<dbReference type="AlphaFoldDB" id="A0ABD6DRC6"/>
<sequence>MEDVPGIVTLTDGDWTGAFRRLAEQQGGIIWVPPGTHDCEPTTVDLADYGSLGDNVAIRGAGLGTSVLDLGSGAGDGFSLVDSEGGDLFYIDISGVRFQGAREGVLFRLGTDECTDAYNSCRLSFATNNGSSDGTAACRLNHVLNTRHFGVHNCVGGTALELRQFQFGGITGSVSSRQGLSMDFRGYSMANVVEWLNVEACADGVRIVGENSGINRFGMLYGANVHGTLWRHEAPVETRIDAAFLGSNIETVGRTTAGSVSVGITNASASAFEGE</sequence>
<dbReference type="InterPro" id="IPR011050">
    <property type="entry name" value="Pectin_lyase_fold/virulence"/>
</dbReference>
<dbReference type="EMBL" id="JBHUDO010000004">
    <property type="protein sequence ID" value="MFD1647678.1"/>
    <property type="molecule type" value="Genomic_DNA"/>
</dbReference>
<gene>
    <name evidence="1" type="ORF">ACFSBL_18455</name>
</gene>
<reference evidence="1 2" key="1">
    <citation type="journal article" date="2019" name="Int. J. Syst. Evol. Microbiol.">
        <title>The Global Catalogue of Microorganisms (GCM) 10K type strain sequencing project: providing services to taxonomists for standard genome sequencing and annotation.</title>
        <authorList>
            <consortium name="The Broad Institute Genomics Platform"/>
            <consortium name="The Broad Institute Genome Sequencing Center for Infectious Disease"/>
            <person name="Wu L."/>
            <person name="Ma J."/>
        </authorList>
    </citation>
    <scope>NUCLEOTIDE SEQUENCE [LARGE SCALE GENOMIC DNA]</scope>
    <source>
        <strain evidence="1 2">CGMCC 1.10390</strain>
    </source>
</reference>
<evidence type="ECO:0000313" key="1">
    <source>
        <dbReference type="EMBL" id="MFD1647678.1"/>
    </source>
</evidence>
<accession>A0ABD6DRC6</accession>
<evidence type="ECO:0008006" key="3">
    <source>
        <dbReference type="Google" id="ProtNLM"/>
    </source>
</evidence>